<proteinExistence type="predicted"/>
<name>A0A8J2L3N4_9HEXA</name>
<sequence length="243" mass="27585">MAALSSGTGIQTVLILIVFMGRFEGTVSIPFPGKLLYQTRILKDKPDQRHVPGYLPPDSTESASKIIKRDLWELVGSSSDAISLERDGNSSMSSSPRYYAPAMTQSSVYPDTTSSHLNVQMRLNKLQYYFSGLRIFDEGCRQRLLCEISKDPAKFAPLSAAFLDETSYNGDEKLLSVRLLTSNDYLRLRTYIEAAHRGLDREGCDIWAYRCPQTTESLIDFKSLLTWREVLKWLTVKMVAKRY</sequence>
<comment type="caution">
    <text evidence="1">The sequence shown here is derived from an EMBL/GenBank/DDBJ whole genome shotgun (WGS) entry which is preliminary data.</text>
</comment>
<evidence type="ECO:0000313" key="1">
    <source>
        <dbReference type="EMBL" id="CAG7786979.1"/>
    </source>
</evidence>
<organism evidence="1 2">
    <name type="scientific">Allacma fusca</name>
    <dbReference type="NCBI Taxonomy" id="39272"/>
    <lineage>
        <taxon>Eukaryota</taxon>
        <taxon>Metazoa</taxon>
        <taxon>Ecdysozoa</taxon>
        <taxon>Arthropoda</taxon>
        <taxon>Hexapoda</taxon>
        <taxon>Collembola</taxon>
        <taxon>Symphypleona</taxon>
        <taxon>Sminthuridae</taxon>
        <taxon>Allacma</taxon>
    </lineage>
</organism>
<accession>A0A8J2L3N4</accession>
<dbReference type="EMBL" id="CAJVCH010330309">
    <property type="protein sequence ID" value="CAG7786979.1"/>
    <property type="molecule type" value="Genomic_DNA"/>
</dbReference>
<evidence type="ECO:0000313" key="2">
    <source>
        <dbReference type="Proteomes" id="UP000708208"/>
    </source>
</evidence>
<reference evidence="1" key="1">
    <citation type="submission" date="2021-06" db="EMBL/GenBank/DDBJ databases">
        <authorList>
            <person name="Hodson N. C."/>
            <person name="Mongue J. A."/>
            <person name="Jaron S. K."/>
        </authorList>
    </citation>
    <scope>NUCLEOTIDE SEQUENCE</scope>
</reference>
<gene>
    <name evidence="1" type="ORF">AFUS01_LOCUS25520</name>
</gene>
<keyword evidence="2" id="KW-1185">Reference proteome</keyword>
<protein>
    <submittedName>
        <fullName evidence="1">Uncharacterized protein</fullName>
    </submittedName>
</protein>
<dbReference type="OrthoDB" id="6359706at2759"/>
<dbReference type="Proteomes" id="UP000708208">
    <property type="component" value="Unassembled WGS sequence"/>
</dbReference>
<dbReference type="AlphaFoldDB" id="A0A8J2L3N4"/>